<dbReference type="Gene3D" id="2.120.10.80">
    <property type="entry name" value="Kelch-type beta propeller"/>
    <property type="match status" value="1"/>
</dbReference>
<dbReference type="Proteomes" id="UP000886520">
    <property type="component" value="Chromosome 23"/>
</dbReference>
<sequence length="400" mass="45424">MEPSAMSQLRRSLDILEPWLVYVDSFSIQECRWSFANPACGLRFYATPPLCPSEFSYRWTRTPPLDVIAVGSRLVLPPTLRVSGWWSYNDLDDSYDLVNPSLFIRTRLSLSHWQSTRRGFWFDALYMHRDWQTLPRVPANLMLQQPKAYVQNPFICSFASATLDGYVYVAGGYVSIKREGGISCFKSVRRLKLADFDNPSPKAWEHITNMHQRRGGAVGFVLNGSFCVVGGFATSRDGRTVRNVNSGEMWDPTSKEWTLVSELWPAHIFGAASNDYVKPKVAVVNGQLYALRHEEILCYEAGTKSWMSLGCIPIKRLVGRQDLSQCKNLMAAGDELWVVHYHKPRGATPFRVTTPMRTIIFTASVNKQNSTSATSLCWKVLPNFHVDGDNVEFLNFVIRI</sequence>
<keyword evidence="3" id="KW-1185">Reference proteome</keyword>
<name>A0A9D4Z5E5_ADICA</name>
<dbReference type="PANTHER" id="PTHR46122">
    <property type="entry name" value="GALACTOSE OXIDASE/KELCH REPEAT PROTEIN-RELATED"/>
    <property type="match status" value="1"/>
</dbReference>
<dbReference type="EMBL" id="JABFUD020000023">
    <property type="protein sequence ID" value="KAI5061780.1"/>
    <property type="molecule type" value="Genomic_DNA"/>
</dbReference>
<dbReference type="AlphaFoldDB" id="A0A9D4Z5E5"/>
<dbReference type="SUPFAM" id="SSF117281">
    <property type="entry name" value="Kelch motif"/>
    <property type="match status" value="1"/>
</dbReference>
<gene>
    <name evidence="2" type="ORF">GOP47_0024285</name>
</gene>
<proteinExistence type="predicted"/>
<reference evidence="2" key="1">
    <citation type="submission" date="2021-01" db="EMBL/GenBank/DDBJ databases">
        <title>Adiantum capillus-veneris genome.</title>
        <authorList>
            <person name="Fang Y."/>
            <person name="Liao Q."/>
        </authorList>
    </citation>
    <scope>NUCLEOTIDE SEQUENCE</scope>
    <source>
        <strain evidence="2">H3</strain>
        <tissue evidence="2">Leaf</tissue>
    </source>
</reference>
<keyword evidence="1" id="KW-0677">Repeat</keyword>
<accession>A0A9D4Z5E5</accession>
<evidence type="ECO:0000313" key="3">
    <source>
        <dbReference type="Proteomes" id="UP000886520"/>
    </source>
</evidence>
<evidence type="ECO:0000256" key="1">
    <source>
        <dbReference type="ARBA" id="ARBA00022737"/>
    </source>
</evidence>
<dbReference type="InterPro" id="IPR015915">
    <property type="entry name" value="Kelch-typ_b-propeller"/>
</dbReference>
<comment type="caution">
    <text evidence="2">The sequence shown here is derived from an EMBL/GenBank/DDBJ whole genome shotgun (WGS) entry which is preliminary data.</text>
</comment>
<protein>
    <submittedName>
        <fullName evidence="2">Uncharacterized protein</fullName>
    </submittedName>
</protein>
<dbReference type="OrthoDB" id="191037at2759"/>
<dbReference type="PANTHER" id="PTHR46122:SF1">
    <property type="entry name" value="F-BOX DOMAIN-CONTAINING PROTEIN"/>
    <property type="match status" value="1"/>
</dbReference>
<evidence type="ECO:0000313" key="2">
    <source>
        <dbReference type="EMBL" id="KAI5061780.1"/>
    </source>
</evidence>
<organism evidence="2 3">
    <name type="scientific">Adiantum capillus-veneris</name>
    <name type="common">Maidenhair fern</name>
    <dbReference type="NCBI Taxonomy" id="13818"/>
    <lineage>
        <taxon>Eukaryota</taxon>
        <taxon>Viridiplantae</taxon>
        <taxon>Streptophyta</taxon>
        <taxon>Embryophyta</taxon>
        <taxon>Tracheophyta</taxon>
        <taxon>Polypodiopsida</taxon>
        <taxon>Polypodiidae</taxon>
        <taxon>Polypodiales</taxon>
        <taxon>Pteridineae</taxon>
        <taxon>Pteridaceae</taxon>
        <taxon>Vittarioideae</taxon>
        <taxon>Adiantum</taxon>
    </lineage>
</organism>
<dbReference type="InterPro" id="IPR052439">
    <property type="entry name" value="F-box/Kelch-repeat"/>
</dbReference>